<dbReference type="GO" id="GO:0008483">
    <property type="term" value="F:transaminase activity"/>
    <property type="evidence" value="ECO:0007669"/>
    <property type="project" value="UniProtKB-KW"/>
</dbReference>
<dbReference type="eggNOG" id="ENOG502S2DV">
    <property type="taxonomic scope" value="Eukaryota"/>
</dbReference>
<dbReference type="STRING" id="564608.C1MQE7"/>
<dbReference type="Gene3D" id="3.90.1150.10">
    <property type="entry name" value="Aspartate Aminotransferase, domain 1"/>
    <property type="match status" value="1"/>
</dbReference>
<organism evidence="3">
    <name type="scientific">Micromonas pusilla (strain CCMP1545)</name>
    <name type="common">Picoplanktonic green alga</name>
    <dbReference type="NCBI Taxonomy" id="564608"/>
    <lineage>
        <taxon>Eukaryota</taxon>
        <taxon>Viridiplantae</taxon>
        <taxon>Chlorophyta</taxon>
        <taxon>Mamiellophyceae</taxon>
        <taxon>Mamiellales</taxon>
        <taxon>Mamiellaceae</taxon>
        <taxon>Micromonas</taxon>
    </lineage>
</organism>
<accession>C1MQE7</accession>
<dbReference type="PIRSF" id="PIRSF000390">
    <property type="entry name" value="PLP_StrS"/>
    <property type="match status" value="1"/>
</dbReference>
<dbReference type="Proteomes" id="UP000001876">
    <property type="component" value="Unassembled WGS sequence"/>
</dbReference>
<dbReference type="RefSeq" id="XP_003057743.1">
    <property type="nucleotide sequence ID" value="XM_003057697.1"/>
</dbReference>
<proteinExistence type="predicted"/>
<dbReference type="SUPFAM" id="SSF53383">
    <property type="entry name" value="PLP-dependent transferases"/>
    <property type="match status" value="1"/>
</dbReference>
<evidence type="ECO:0000256" key="1">
    <source>
        <dbReference type="SAM" id="MobiDB-lite"/>
    </source>
</evidence>
<dbReference type="GO" id="GO:0030170">
    <property type="term" value="F:pyridoxal phosphate binding"/>
    <property type="evidence" value="ECO:0007669"/>
    <property type="project" value="TreeGrafter"/>
</dbReference>
<keyword evidence="2" id="KW-0808">Transferase</keyword>
<reference evidence="2 3" key="1">
    <citation type="journal article" date="2009" name="Science">
        <title>Green evolution and dynamic adaptations revealed by genomes of the marine picoeukaryotes Micromonas.</title>
        <authorList>
            <person name="Worden A.Z."/>
            <person name="Lee J.H."/>
            <person name="Mock T."/>
            <person name="Rouze P."/>
            <person name="Simmons M.P."/>
            <person name="Aerts A.L."/>
            <person name="Allen A.E."/>
            <person name="Cuvelier M.L."/>
            <person name="Derelle E."/>
            <person name="Everett M.V."/>
            <person name="Foulon E."/>
            <person name="Grimwood J."/>
            <person name="Gundlach H."/>
            <person name="Henrissat B."/>
            <person name="Napoli C."/>
            <person name="McDonald S.M."/>
            <person name="Parker M.S."/>
            <person name="Rombauts S."/>
            <person name="Salamov A."/>
            <person name="Von Dassow P."/>
            <person name="Badger J.H."/>
            <person name="Coutinho P.M."/>
            <person name="Demir E."/>
            <person name="Dubchak I."/>
            <person name="Gentemann C."/>
            <person name="Eikrem W."/>
            <person name="Gready J.E."/>
            <person name="John U."/>
            <person name="Lanier W."/>
            <person name="Lindquist E.A."/>
            <person name="Lucas S."/>
            <person name="Mayer K.F."/>
            <person name="Moreau H."/>
            <person name="Not F."/>
            <person name="Otillar R."/>
            <person name="Panaud O."/>
            <person name="Pangilinan J."/>
            <person name="Paulsen I."/>
            <person name="Piegu B."/>
            <person name="Poliakov A."/>
            <person name="Robbens S."/>
            <person name="Schmutz J."/>
            <person name="Toulza E."/>
            <person name="Wyss T."/>
            <person name="Zelensky A."/>
            <person name="Zhou K."/>
            <person name="Armbrust E.V."/>
            <person name="Bhattacharya D."/>
            <person name="Goodenough U.W."/>
            <person name="Van de Peer Y."/>
            <person name="Grigoriev I.V."/>
        </authorList>
    </citation>
    <scope>NUCLEOTIDE SEQUENCE [LARGE SCALE GENOMIC DNA]</scope>
    <source>
        <strain evidence="2 3">CCMP1545</strain>
    </source>
</reference>
<dbReference type="Gene3D" id="3.40.640.10">
    <property type="entry name" value="Type I PLP-dependent aspartate aminotransferase-like (Major domain)"/>
    <property type="match status" value="1"/>
</dbReference>
<dbReference type="InterPro" id="IPR015421">
    <property type="entry name" value="PyrdxlP-dep_Trfase_major"/>
</dbReference>
<dbReference type="EMBL" id="GG663738">
    <property type="protein sequence ID" value="EEH57694.1"/>
    <property type="molecule type" value="Genomic_DNA"/>
</dbReference>
<dbReference type="PANTHER" id="PTHR30244:SF34">
    <property type="entry name" value="DTDP-4-AMINO-4,6-DIDEOXYGALACTOSE TRANSAMINASE"/>
    <property type="match status" value="1"/>
</dbReference>
<dbReference type="AlphaFoldDB" id="C1MQE7"/>
<dbReference type="GO" id="GO:0000271">
    <property type="term" value="P:polysaccharide biosynthetic process"/>
    <property type="evidence" value="ECO:0007669"/>
    <property type="project" value="TreeGrafter"/>
</dbReference>
<name>C1MQE7_MICPC</name>
<dbReference type="InterPro" id="IPR000653">
    <property type="entry name" value="DegT/StrS_aminotransferase"/>
</dbReference>
<dbReference type="CDD" id="cd00616">
    <property type="entry name" value="AHBA_syn"/>
    <property type="match status" value="1"/>
</dbReference>
<evidence type="ECO:0000313" key="3">
    <source>
        <dbReference type="Proteomes" id="UP000001876"/>
    </source>
</evidence>
<dbReference type="OrthoDB" id="416253at2759"/>
<dbReference type="Pfam" id="PF01041">
    <property type="entry name" value="DegT_DnrJ_EryC1"/>
    <property type="match status" value="1"/>
</dbReference>
<dbReference type="PANTHER" id="PTHR30244">
    <property type="entry name" value="TRANSAMINASE"/>
    <property type="match status" value="1"/>
</dbReference>
<keyword evidence="3" id="KW-1185">Reference proteome</keyword>
<keyword evidence="2" id="KW-0032">Aminotransferase</keyword>
<dbReference type="GeneID" id="9683181"/>
<sequence>MEPLREELPLFKVFIAPDAGPRAAEVLASGAVTQGPLVDAFERKLAAFLDNPHVLSLNSGTSALHIALHMLKTPDAASRWPGLKPGDEVLTTALTCAATNWPILANGLRPRWVDVDAGTANVDVKVLRRKLTRRTKVIQFVHWGGTPVDLDAIERVREYAEKKFGFRPAVIEDAAHAIGAEWNGIRVGAASRGTIAIFSLQAIKHLTTGDGGLLALPTKAMYDRAKVLRWYGISRARENYDENDYRLESDVKEFGFKMHMNDLAAAVGLANLPHLETILASHRANASYYDSALRGIDGVTLLNDVPRGASSSYWMYSFHVRDKPAFITFMKSKNVATSQVHARNDTHSVCAPFRTPLPVLDEVVKTLVSVPVGWWVTRRDREYVVEAVKAFFETTPAAEVSVSSPGGAAASGSGSAAGGERAGGAFCWTGTRSKL</sequence>
<dbReference type="InterPro" id="IPR015424">
    <property type="entry name" value="PyrdxlP-dep_Trfase"/>
</dbReference>
<dbReference type="InterPro" id="IPR015422">
    <property type="entry name" value="PyrdxlP-dep_Trfase_small"/>
</dbReference>
<feature type="region of interest" description="Disordered" evidence="1">
    <location>
        <begin position="401"/>
        <end position="421"/>
    </location>
</feature>
<feature type="compositionally biased region" description="Low complexity" evidence="1">
    <location>
        <begin position="401"/>
        <end position="414"/>
    </location>
</feature>
<dbReference type="KEGG" id="mpp:MICPUCDRAFT_32972"/>
<gene>
    <name evidence="2" type="ORF">MICPUCDRAFT_32972</name>
</gene>
<evidence type="ECO:0000313" key="2">
    <source>
        <dbReference type="EMBL" id="EEH57694.1"/>
    </source>
</evidence>
<protein>
    <submittedName>
        <fullName evidence="2">Aminotransferase</fullName>
    </submittedName>
</protein>